<dbReference type="Pfam" id="PF00834">
    <property type="entry name" value="Ribul_P_3_epim"/>
    <property type="match status" value="1"/>
</dbReference>
<comment type="caution">
    <text evidence="12">The sequence shown here is derived from an EMBL/GenBank/DDBJ whole genome shotgun (WGS) entry which is preliminary data.</text>
</comment>
<dbReference type="Proteomes" id="UP001501081">
    <property type="component" value="Unassembled WGS sequence"/>
</dbReference>
<organism evidence="12 13">
    <name type="scientific">Pedobacter ginsengiterrae</name>
    <dbReference type="NCBI Taxonomy" id="871696"/>
    <lineage>
        <taxon>Bacteria</taxon>
        <taxon>Pseudomonadati</taxon>
        <taxon>Bacteroidota</taxon>
        <taxon>Sphingobacteriia</taxon>
        <taxon>Sphingobacteriales</taxon>
        <taxon>Sphingobacteriaceae</taxon>
        <taxon>Pedobacter</taxon>
    </lineage>
</organism>
<feature type="binding site" evidence="10">
    <location>
        <position position="175"/>
    </location>
    <ligand>
        <name>a divalent metal cation</name>
        <dbReference type="ChEBI" id="CHEBI:60240"/>
    </ligand>
</feature>
<comment type="cofactor">
    <cofactor evidence="2">
        <name>Mn(2+)</name>
        <dbReference type="ChEBI" id="CHEBI:29035"/>
    </cofactor>
</comment>
<comment type="similarity">
    <text evidence="6 10 11">Belongs to the ribulose-phosphate 3-epimerase family.</text>
</comment>
<keyword evidence="13" id="KW-1185">Reference proteome</keyword>
<evidence type="ECO:0000256" key="7">
    <source>
        <dbReference type="ARBA" id="ARBA00013188"/>
    </source>
</evidence>
<keyword evidence="10 11" id="KW-0119">Carbohydrate metabolism</keyword>
<gene>
    <name evidence="10 12" type="primary">rpe</name>
    <name evidence="12" type="ORF">GCM10022246_13500</name>
</gene>
<feature type="binding site" evidence="10">
    <location>
        <begin position="175"/>
        <end position="177"/>
    </location>
    <ligand>
        <name>substrate</name>
    </ligand>
</feature>
<comment type="cofactor">
    <cofactor evidence="10">
        <name>a divalent metal cation</name>
        <dbReference type="ChEBI" id="CHEBI:60240"/>
    </cofactor>
    <text evidence="10">Binds 1 divalent metal cation per subunit.</text>
</comment>
<dbReference type="PANTHER" id="PTHR11749">
    <property type="entry name" value="RIBULOSE-5-PHOSPHATE-3-EPIMERASE"/>
    <property type="match status" value="1"/>
</dbReference>
<evidence type="ECO:0000256" key="2">
    <source>
        <dbReference type="ARBA" id="ARBA00001936"/>
    </source>
</evidence>
<feature type="binding site" evidence="10">
    <location>
        <begin position="142"/>
        <end position="145"/>
    </location>
    <ligand>
        <name>substrate</name>
    </ligand>
</feature>
<dbReference type="EMBL" id="BAABAK010000005">
    <property type="protein sequence ID" value="GAA3961554.1"/>
    <property type="molecule type" value="Genomic_DNA"/>
</dbReference>
<dbReference type="NCBIfam" id="NF004076">
    <property type="entry name" value="PRK05581.1-4"/>
    <property type="match status" value="1"/>
</dbReference>
<keyword evidence="8 10" id="KW-0479">Metal-binding</keyword>
<feature type="binding site" evidence="10">
    <location>
        <position position="66"/>
    </location>
    <ligand>
        <name>a divalent metal cation</name>
        <dbReference type="ChEBI" id="CHEBI:60240"/>
    </ligand>
</feature>
<comment type="function">
    <text evidence="10">Catalyzes the reversible epimerization of D-ribulose 5-phosphate to D-xylulose 5-phosphate.</text>
</comment>
<dbReference type="InterPro" id="IPR000056">
    <property type="entry name" value="Ribul_P_3_epim-like"/>
</dbReference>
<comment type="pathway">
    <text evidence="10">Carbohydrate degradation.</text>
</comment>
<evidence type="ECO:0000256" key="8">
    <source>
        <dbReference type="ARBA" id="ARBA00022723"/>
    </source>
</evidence>
<feature type="binding site" evidence="10">
    <location>
        <position position="35"/>
    </location>
    <ligand>
        <name>a divalent metal cation</name>
        <dbReference type="ChEBI" id="CHEBI:60240"/>
    </ligand>
</feature>
<dbReference type="CDD" id="cd00429">
    <property type="entry name" value="RPE"/>
    <property type="match status" value="1"/>
</dbReference>
<dbReference type="Gene3D" id="3.20.20.70">
    <property type="entry name" value="Aldolase class I"/>
    <property type="match status" value="1"/>
</dbReference>
<proteinExistence type="inferred from homology"/>
<feature type="binding site" evidence="10">
    <location>
        <begin position="197"/>
        <end position="198"/>
    </location>
    <ligand>
        <name>substrate</name>
    </ligand>
</feature>
<name>A0ABP7P9G1_9SPHI</name>
<accession>A0ABP7P9G1</accession>
<protein>
    <recommendedName>
        <fullName evidence="7 10">Ribulose-phosphate 3-epimerase</fullName>
        <ecNumber evidence="7 10">5.1.3.1</ecNumber>
    </recommendedName>
</protein>
<comment type="catalytic activity">
    <reaction evidence="1 10 11">
        <text>D-ribulose 5-phosphate = D-xylulose 5-phosphate</text>
        <dbReference type="Rhea" id="RHEA:13677"/>
        <dbReference type="ChEBI" id="CHEBI:57737"/>
        <dbReference type="ChEBI" id="CHEBI:58121"/>
        <dbReference type="EC" id="5.1.3.1"/>
    </reaction>
</comment>
<comment type="cofactor">
    <cofactor evidence="5">
        <name>Fe(2+)</name>
        <dbReference type="ChEBI" id="CHEBI:29033"/>
    </cofactor>
</comment>
<dbReference type="EC" id="5.1.3.1" evidence="7 10"/>
<dbReference type="InterPro" id="IPR026019">
    <property type="entry name" value="Ribul_P_3_epim"/>
</dbReference>
<feature type="active site" description="Proton donor" evidence="10">
    <location>
        <position position="175"/>
    </location>
</feature>
<comment type="cofactor">
    <cofactor evidence="4">
        <name>Zn(2+)</name>
        <dbReference type="ChEBI" id="CHEBI:29105"/>
    </cofactor>
</comment>
<dbReference type="NCBIfam" id="TIGR01163">
    <property type="entry name" value="rpe"/>
    <property type="match status" value="1"/>
</dbReference>
<evidence type="ECO:0000256" key="10">
    <source>
        <dbReference type="HAMAP-Rule" id="MF_02227"/>
    </source>
</evidence>
<evidence type="ECO:0000256" key="3">
    <source>
        <dbReference type="ARBA" id="ARBA00001941"/>
    </source>
</evidence>
<evidence type="ECO:0000256" key="4">
    <source>
        <dbReference type="ARBA" id="ARBA00001947"/>
    </source>
</evidence>
<dbReference type="SUPFAM" id="SSF51366">
    <property type="entry name" value="Ribulose-phoshate binding barrel"/>
    <property type="match status" value="1"/>
</dbReference>
<evidence type="ECO:0000256" key="11">
    <source>
        <dbReference type="PIRNR" id="PIRNR001461"/>
    </source>
</evidence>
<feature type="binding site" evidence="10">
    <location>
        <position position="66"/>
    </location>
    <ligand>
        <name>substrate</name>
    </ligand>
</feature>
<sequence>MKYIIAPSILAADFGNLQRDIEMINQSEADWFHVDVMDGVFVPNISFGFPVMAAVKKHATKSLDVHLMIVDPDKFIPEFAKAGADRITVHYEACTHLHRTIQLIKASGCKAGVALNPHTPVTLLQDVIEDLDLVLIMSVNPGFGGQAFIHNTYKKIQDLKRLIQGVNEDLIIQVDGGVSLLNITKLVSAGANAFVAGSAIFATDNPSQTIIEMKNLVTTSISI</sequence>
<dbReference type="PROSITE" id="PS01086">
    <property type="entry name" value="RIBUL_P_3_EPIMER_2"/>
    <property type="match status" value="1"/>
</dbReference>
<evidence type="ECO:0000313" key="12">
    <source>
        <dbReference type="EMBL" id="GAA3961554.1"/>
    </source>
</evidence>
<dbReference type="PIRSF" id="PIRSF001461">
    <property type="entry name" value="RPE"/>
    <property type="match status" value="1"/>
</dbReference>
<evidence type="ECO:0000313" key="13">
    <source>
        <dbReference type="Proteomes" id="UP001501081"/>
    </source>
</evidence>
<dbReference type="HAMAP" id="MF_02227">
    <property type="entry name" value="RPE"/>
    <property type="match status" value="1"/>
</dbReference>
<evidence type="ECO:0000256" key="6">
    <source>
        <dbReference type="ARBA" id="ARBA00009541"/>
    </source>
</evidence>
<feature type="binding site" evidence="10">
    <location>
        <position position="33"/>
    </location>
    <ligand>
        <name>a divalent metal cation</name>
        <dbReference type="ChEBI" id="CHEBI:60240"/>
    </ligand>
</feature>
<reference evidence="13" key="1">
    <citation type="journal article" date="2019" name="Int. J. Syst. Evol. Microbiol.">
        <title>The Global Catalogue of Microorganisms (GCM) 10K type strain sequencing project: providing services to taxonomists for standard genome sequencing and annotation.</title>
        <authorList>
            <consortium name="The Broad Institute Genomics Platform"/>
            <consortium name="The Broad Institute Genome Sequencing Center for Infectious Disease"/>
            <person name="Wu L."/>
            <person name="Ma J."/>
        </authorList>
    </citation>
    <scope>NUCLEOTIDE SEQUENCE [LARGE SCALE GENOMIC DNA]</scope>
    <source>
        <strain evidence="13">JCM 17338</strain>
    </source>
</reference>
<feature type="binding site" evidence="10">
    <location>
        <position position="8"/>
    </location>
    <ligand>
        <name>substrate</name>
    </ligand>
</feature>
<keyword evidence="9 10" id="KW-0413">Isomerase</keyword>
<dbReference type="RefSeq" id="WP_344765958.1">
    <property type="nucleotide sequence ID" value="NZ_BAABAK010000005.1"/>
</dbReference>
<evidence type="ECO:0000256" key="5">
    <source>
        <dbReference type="ARBA" id="ARBA00001954"/>
    </source>
</evidence>
<evidence type="ECO:0000256" key="9">
    <source>
        <dbReference type="ARBA" id="ARBA00023235"/>
    </source>
</evidence>
<dbReference type="PROSITE" id="PS01085">
    <property type="entry name" value="RIBUL_P_3_EPIMER_1"/>
    <property type="match status" value="1"/>
</dbReference>
<dbReference type="InterPro" id="IPR013785">
    <property type="entry name" value="Aldolase_TIM"/>
</dbReference>
<comment type="cofactor">
    <cofactor evidence="3">
        <name>Co(2+)</name>
        <dbReference type="ChEBI" id="CHEBI:48828"/>
    </cofactor>
</comment>
<dbReference type="InterPro" id="IPR011060">
    <property type="entry name" value="RibuloseP-bd_barrel"/>
</dbReference>
<evidence type="ECO:0000256" key="1">
    <source>
        <dbReference type="ARBA" id="ARBA00001782"/>
    </source>
</evidence>
<feature type="active site" description="Proton acceptor" evidence="10">
    <location>
        <position position="35"/>
    </location>
</feature>